<keyword evidence="3" id="KW-1185">Reference proteome</keyword>
<keyword evidence="1" id="KW-0472">Membrane</keyword>
<feature type="transmembrane region" description="Helical" evidence="1">
    <location>
        <begin position="159"/>
        <end position="179"/>
    </location>
</feature>
<dbReference type="RefSeq" id="WP_013266621.1">
    <property type="nucleotide sequence ID" value="NC_014374.1"/>
</dbReference>
<feature type="transmembrane region" description="Helical" evidence="1">
    <location>
        <begin position="7"/>
        <end position="31"/>
    </location>
</feature>
<feature type="transmembrane region" description="Helical" evidence="1">
    <location>
        <begin position="68"/>
        <end position="87"/>
    </location>
</feature>
<evidence type="ECO:0000313" key="3">
    <source>
        <dbReference type="Proteomes" id="UP000000346"/>
    </source>
</evidence>
<gene>
    <name evidence="2" type="ordered locus">ASAC_0703</name>
</gene>
<dbReference type="eggNOG" id="arCOG10508">
    <property type="taxonomic scope" value="Archaea"/>
</dbReference>
<feature type="transmembrane region" description="Helical" evidence="1">
    <location>
        <begin position="237"/>
        <end position="255"/>
    </location>
</feature>
<dbReference type="KEGG" id="asc:ASAC_0703"/>
<proteinExistence type="predicted"/>
<accession>D9Q1C1</accession>
<keyword evidence="1" id="KW-0812">Transmembrane</keyword>
<dbReference type="Proteomes" id="UP000000346">
    <property type="component" value="Chromosome"/>
</dbReference>
<evidence type="ECO:0000256" key="1">
    <source>
        <dbReference type="SAM" id="Phobius"/>
    </source>
</evidence>
<dbReference type="GeneID" id="9498936"/>
<feature type="transmembrane region" description="Helical" evidence="1">
    <location>
        <begin position="200"/>
        <end position="217"/>
    </location>
</feature>
<dbReference type="InParanoid" id="D9Q1C1"/>
<name>D9Q1C1_ACIS3</name>
<protein>
    <recommendedName>
        <fullName evidence="4">MFS transporter</fullName>
    </recommendedName>
</protein>
<evidence type="ECO:0000313" key="2">
    <source>
        <dbReference type="EMBL" id="ADL19109.1"/>
    </source>
</evidence>
<feature type="transmembrane region" description="Helical" evidence="1">
    <location>
        <begin position="133"/>
        <end position="153"/>
    </location>
</feature>
<feature type="transmembrane region" description="Helical" evidence="1">
    <location>
        <begin position="37"/>
        <end position="56"/>
    </location>
</feature>
<sequence>MDRGSRLLWASWTFSVANGLSSPVLGLYLFTGGSMEVSVEFYIVGAAFILATYIAVGMSSGRLRSTASLYRPGLALLAAFYFTLLALGPRAHSCVPPLAALYGVASGLYWSGWDIVYYEFISDRLTFFNRLSYLGFASSLALPAIYGGVLAALRSSGYYVLFASSAVGLAVASALMPSLRPSLGSFSVLHMASLPARDRRYGGLVTALSMLFGYGYSTSYVNPILTYVYFGDSYSRFAEFNYALNVLGVAVVRARRWMASRLGAGNLVLYSSAALMASAAATAVTWRAAPAYLVASSFMGQMVTFVDVETWNSMRHDRFAEYMTNRHLMLNTGRVTASLLVLAVVNFLGPFTSPLVPGAFALAGGSYFKVIRRDKP</sequence>
<dbReference type="OrthoDB" id="42328at2157"/>
<dbReference type="AlphaFoldDB" id="D9Q1C1"/>
<keyword evidence="1" id="KW-1133">Transmembrane helix</keyword>
<dbReference type="EMBL" id="CP001742">
    <property type="protein sequence ID" value="ADL19109.1"/>
    <property type="molecule type" value="Genomic_DNA"/>
</dbReference>
<dbReference type="STRING" id="666510.ASAC_0703"/>
<organism evidence="2 3">
    <name type="scientific">Acidilobus saccharovorans (strain DSM 16705 / JCM 18335 / VKM B-2471 / 345-15)</name>
    <dbReference type="NCBI Taxonomy" id="666510"/>
    <lineage>
        <taxon>Archaea</taxon>
        <taxon>Thermoproteota</taxon>
        <taxon>Thermoprotei</taxon>
        <taxon>Acidilobales</taxon>
        <taxon>Acidilobaceae</taxon>
        <taxon>Acidilobus</taxon>
    </lineage>
</organism>
<dbReference type="HOGENOM" id="CLU_734889_0_0_2"/>
<evidence type="ECO:0008006" key="4">
    <source>
        <dbReference type="Google" id="ProtNLM"/>
    </source>
</evidence>
<feature type="transmembrane region" description="Helical" evidence="1">
    <location>
        <begin position="99"/>
        <end position="121"/>
    </location>
</feature>
<feature type="transmembrane region" description="Helical" evidence="1">
    <location>
        <begin position="267"/>
        <end position="285"/>
    </location>
</feature>
<reference evidence="2 3" key="1">
    <citation type="journal article" date="2010" name="Appl. Environ. Microbiol.">
        <title>The genome sequence of the crenarchaeon Acidilobus saccharovorans supports a new order, Acidilobales, and suggests an important ecological role in terrestrial acidic hot springs.</title>
        <authorList>
            <person name="Mardanov A.V."/>
            <person name="Svetlitchnyi V.A."/>
            <person name="Beletsky A.V."/>
            <person name="Prokofeva M.I."/>
            <person name="Bonch-Osmolovskaya E.A."/>
            <person name="Ravin N.V."/>
            <person name="Skryabin K.G."/>
        </authorList>
    </citation>
    <scope>NUCLEOTIDE SEQUENCE [LARGE SCALE GENOMIC DNA]</scope>
    <source>
        <strain evidence="3">DSM 16705 / JCM 18335 / VKM B-2471 / 345-15</strain>
    </source>
</reference>